<name>A0A4R7Z8G1_9FIRM</name>
<evidence type="ECO:0000313" key="2">
    <source>
        <dbReference type="Proteomes" id="UP000294743"/>
    </source>
</evidence>
<keyword evidence="2" id="KW-1185">Reference proteome</keyword>
<evidence type="ECO:0000313" key="1">
    <source>
        <dbReference type="EMBL" id="TDW07422.1"/>
    </source>
</evidence>
<comment type="caution">
    <text evidence="1">The sequence shown here is derived from an EMBL/GenBank/DDBJ whole genome shotgun (WGS) entry which is preliminary data.</text>
</comment>
<reference evidence="1 2" key="1">
    <citation type="submission" date="2019-03" db="EMBL/GenBank/DDBJ databases">
        <title>Genomic Encyclopedia of Type Strains, Phase IV (KMG-IV): sequencing the most valuable type-strain genomes for metagenomic binning, comparative biology and taxonomic classification.</title>
        <authorList>
            <person name="Goeker M."/>
        </authorList>
    </citation>
    <scope>NUCLEOTIDE SEQUENCE [LARGE SCALE GENOMIC DNA]</scope>
    <source>
        <strain evidence="1 2">DSM 28867</strain>
    </source>
</reference>
<dbReference type="EMBL" id="SODD01000088">
    <property type="protein sequence ID" value="TDW07422.1"/>
    <property type="molecule type" value="Genomic_DNA"/>
</dbReference>
<proteinExistence type="predicted"/>
<dbReference type="AlphaFoldDB" id="A0A4R7Z8G1"/>
<accession>A0A4R7Z8G1</accession>
<sequence length="37" mass="4183">TYVIGALRDPGVSVERLLPTNPSLPRECFVQVKRKKD</sequence>
<protein>
    <submittedName>
        <fullName evidence="1">Uncharacterized protein</fullName>
    </submittedName>
</protein>
<organism evidence="1 2">
    <name type="scientific">Breznakia blatticola</name>
    <dbReference type="NCBI Taxonomy" id="1754012"/>
    <lineage>
        <taxon>Bacteria</taxon>
        <taxon>Bacillati</taxon>
        <taxon>Bacillota</taxon>
        <taxon>Erysipelotrichia</taxon>
        <taxon>Erysipelotrichales</taxon>
        <taxon>Erysipelotrichaceae</taxon>
        <taxon>Breznakia</taxon>
    </lineage>
</organism>
<gene>
    <name evidence="1" type="ORF">EDD63_1882</name>
</gene>
<feature type="non-terminal residue" evidence="1">
    <location>
        <position position="1"/>
    </location>
</feature>
<dbReference type="Proteomes" id="UP000294743">
    <property type="component" value="Unassembled WGS sequence"/>
</dbReference>